<accession>A0A6D2IMF5</accession>
<evidence type="ECO:0000313" key="2">
    <source>
        <dbReference type="EMBL" id="CAA7030281.1"/>
    </source>
</evidence>
<name>A0A6D2IMF5_9BRAS</name>
<evidence type="ECO:0000313" key="3">
    <source>
        <dbReference type="Proteomes" id="UP000467841"/>
    </source>
</evidence>
<dbReference type="AlphaFoldDB" id="A0A6D2IMF5"/>
<dbReference type="EMBL" id="CACVBM020001093">
    <property type="protein sequence ID" value="CAA7030281.1"/>
    <property type="molecule type" value="Genomic_DNA"/>
</dbReference>
<reference evidence="2 3" key="1">
    <citation type="submission" date="2020-01" db="EMBL/GenBank/DDBJ databases">
        <authorList>
            <person name="Mishra B."/>
        </authorList>
    </citation>
    <scope>NUCLEOTIDE SEQUENCE [LARGE SCALE GENOMIC DNA]</scope>
</reference>
<dbReference type="OrthoDB" id="1461917at2759"/>
<gene>
    <name evidence="1" type="ORF">MERR_LOCUS15927</name>
    <name evidence="2" type="ORF">MERR_LOCUS17516</name>
</gene>
<protein>
    <recommendedName>
        <fullName evidence="4">DUF4283 domain-containing protein</fullName>
    </recommendedName>
</protein>
<evidence type="ECO:0000313" key="1">
    <source>
        <dbReference type="EMBL" id="CAA7028692.1"/>
    </source>
</evidence>
<dbReference type="Proteomes" id="UP000467841">
    <property type="component" value="Unassembled WGS sequence"/>
</dbReference>
<keyword evidence="3" id="KW-1185">Reference proteome</keyword>
<proteinExistence type="predicted"/>
<sequence>MRRQISWDEKGKGKMVDQAPPRIRVKAPNLDTTTLVKKHELTLIGRVTNPQEQQMRKMFPYLIRKWKLKGNAVGSDMGRDCFQF</sequence>
<dbReference type="EMBL" id="CACVBM020001072">
    <property type="protein sequence ID" value="CAA7028692.1"/>
    <property type="molecule type" value="Genomic_DNA"/>
</dbReference>
<evidence type="ECO:0008006" key="4">
    <source>
        <dbReference type="Google" id="ProtNLM"/>
    </source>
</evidence>
<organism evidence="2 3">
    <name type="scientific">Microthlaspi erraticum</name>
    <dbReference type="NCBI Taxonomy" id="1685480"/>
    <lineage>
        <taxon>Eukaryota</taxon>
        <taxon>Viridiplantae</taxon>
        <taxon>Streptophyta</taxon>
        <taxon>Embryophyta</taxon>
        <taxon>Tracheophyta</taxon>
        <taxon>Spermatophyta</taxon>
        <taxon>Magnoliopsida</taxon>
        <taxon>eudicotyledons</taxon>
        <taxon>Gunneridae</taxon>
        <taxon>Pentapetalae</taxon>
        <taxon>rosids</taxon>
        <taxon>malvids</taxon>
        <taxon>Brassicales</taxon>
        <taxon>Brassicaceae</taxon>
        <taxon>Coluteocarpeae</taxon>
        <taxon>Microthlaspi</taxon>
    </lineage>
</organism>